<dbReference type="GO" id="GO:0003899">
    <property type="term" value="F:DNA-directed RNA polymerase activity"/>
    <property type="evidence" value="ECO:0007669"/>
    <property type="project" value="UniProtKB-UniRule"/>
</dbReference>
<comment type="function">
    <text evidence="5">A non-essential component of RNA polymerase (RNAP).</text>
</comment>
<accession>J0UQP4</accession>
<gene>
    <name evidence="5" type="primary">rpoY</name>
    <name evidence="6" type="ORF">FD00_GL002229</name>
</gene>
<dbReference type="PATRIC" id="fig|1046596.6.peg.2339"/>
<dbReference type="AlphaFoldDB" id="J0UQP4"/>
<comment type="caution">
    <text evidence="6">The sequence shown here is derived from an EMBL/GenBank/DDBJ whole genome shotgun (WGS) entry which is preliminary data.</text>
</comment>
<dbReference type="GeneID" id="98316585"/>
<organism evidence="6 7">
    <name type="scientific">Liquorilactobacillus mali KCTC 3596 = DSM 20444</name>
    <dbReference type="NCBI Taxonomy" id="1046596"/>
    <lineage>
        <taxon>Bacteria</taxon>
        <taxon>Bacillati</taxon>
        <taxon>Bacillota</taxon>
        <taxon>Bacilli</taxon>
        <taxon>Lactobacillales</taxon>
        <taxon>Lactobacillaceae</taxon>
        <taxon>Liquorilactobacillus</taxon>
    </lineage>
</organism>
<dbReference type="GO" id="GO:0000428">
    <property type="term" value="C:DNA-directed RNA polymerase complex"/>
    <property type="evidence" value="ECO:0007669"/>
    <property type="project" value="UniProtKB-KW"/>
</dbReference>
<keyword evidence="1 5" id="KW-0240">DNA-directed RNA polymerase</keyword>
<dbReference type="EMBL" id="AYYH01000007">
    <property type="protein sequence ID" value="KRN10689.1"/>
    <property type="molecule type" value="Genomic_DNA"/>
</dbReference>
<dbReference type="OrthoDB" id="2147503at2"/>
<dbReference type="RefSeq" id="WP_003690388.1">
    <property type="nucleotide sequence ID" value="NZ_AKKT01000144.1"/>
</dbReference>
<dbReference type="GO" id="GO:0006351">
    <property type="term" value="P:DNA-templated transcription"/>
    <property type="evidence" value="ECO:0007669"/>
    <property type="project" value="UniProtKB-UniRule"/>
</dbReference>
<evidence type="ECO:0000313" key="6">
    <source>
        <dbReference type="EMBL" id="KRN10689.1"/>
    </source>
</evidence>
<comment type="subunit">
    <text evidence="5">RNAP is composed of a core of 2 alpha, a beta and a beta' subunit. The core is associated with a delta subunit, and at least one of epsilon or omega. When a sigma factor is associated with the core the holoenzyme is formed, which can initiate transcription.</text>
</comment>
<sequence>MIYKVFYQPTTKNNPRRENTRSLYVEAASEVIARSTVEEQTNYNIEYLEELSPKALEYEQQSPDFKITEFNNNEEA</sequence>
<reference evidence="6 7" key="1">
    <citation type="journal article" date="2015" name="Genome Announc.">
        <title>Expanding the biotechnology potential of lactobacilli through comparative genomics of 213 strains and associated genera.</title>
        <authorList>
            <person name="Sun Z."/>
            <person name="Harris H.M."/>
            <person name="McCann A."/>
            <person name="Guo C."/>
            <person name="Argimon S."/>
            <person name="Zhang W."/>
            <person name="Yang X."/>
            <person name="Jeffery I.B."/>
            <person name="Cooney J.C."/>
            <person name="Kagawa T.F."/>
            <person name="Liu W."/>
            <person name="Song Y."/>
            <person name="Salvetti E."/>
            <person name="Wrobel A."/>
            <person name="Rasinkangas P."/>
            <person name="Parkhill J."/>
            <person name="Rea M.C."/>
            <person name="O'Sullivan O."/>
            <person name="Ritari J."/>
            <person name="Douillard F.P."/>
            <person name="Paul Ross R."/>
            <person name="Yang R."/>
            <person name="Briner A.E."/>
            <person name="Felis G.E."/>
            <person name="de Vos W.M."/>
            <person name="Barrangou R."/>
            <person name="Klaenhammer T.R."/>
            <person name="Caufield P.W."/>
            <person name="Cui Y."/>
            <person name="Zhang H."/>
            <person name="O'Toole P.W."/>
        </authorList>
    </citation>
    <scope>NUCLEOTIDE SEQUENCE [LARGE SCALE GENOMIC DNA]</scope>
    <source>
        <strain evidence="6 7">DSM 20444</strain>
    </source>
</reference>
<dbReference type="Proteomes" id="UP000050898">
    <property type="component" value="Unassembled WGS sequence"/>
</dbReference>
<evidence type="ECO:0000256" key="5">
    <source>
        <dbReference type="HAMAP-Rule" id="MF_01553"/>
    </source>
</evidence>
<keyword evidence="7" id="KW-1185">Reference proteome</keyword>
<comment type="catalytic activity">
    <reaction evidence="5">
        <text>RNA(n) + a ribonucleoside 5'-triphosphate = RNA(n+1) + diphosphate</text>
        <dbReference type="Rhea" id="RHEA:21248"/>
        <dbReference type="Rhea" id="RHEA-COMP:14527"/>
        <dbReference type="Rhea" id="RHEA-COMP:17342"/>
        <dbReference type="ChEBI" id="CHEBI:33019"/>
        <dbReference type="ChEBI" id="CHEBI:61557"/>
        <dbReference type="ChEBI" id="CHEBI:140395"/>
        <dbReference type="EC" id="2.7.7.6"/>
    </reaction>
</comment>
<keyword evidence="3 5" id="KW-0548">Nucleotidyltransferase</keyword>
<dbReference type="InterPro" id="IPR009907">
    <property type="entry name" value="RpoY"/>
</dbReference>
<protein>
    <recommendedName>
        <fullName evidence="5">DNA-directed RNA polymerase subunit epsilon</fullName>
        <shortName evidence="5">RNAP epsilon subunit</shortName>
        <ecNumber evidence="5">2.7.7.6</ecNumber>
    </recommendedName>
    <alternativeName>
        <fullName evidence="5">RNA polymerase epsilon subunit</fullName>
    </alternativeName>
    <alternativeName>
        <fullName evidence="5">Transcriptase subunit epsilon</fullName>
    </alternativeName>
</protein>
<dbReference type="Gene3D" id="3.10.20.730">
    <property type="entry name" value="RNAP, epsilon subunit-like"/>
    <property type="match status" value="1"/>
</dbReference>
<evidence type="ECO:0000313" key="7">
    <source>
        <dbReference type="Proteomes" id="UP000050898"/>
    </source>
</evidence>
<evidence type="ECO:0000256" key="3">
    <source>
        <dbReference type="ARBA" id="ARBA00022695"/>
    </source>
</evidence>
<dbReference type="HAMAP" id="MF_01553">
    <property type="entry name" value="RNApol_bact_RpoY"/>
    <property type="match status" value="1"/>
</dbReference>
<evidence type="ECO:0000256" key="1">
    <source>
        <dbReference type="ARBA" id="ARBA00022478"/>
    </source>
</evidence>
<comment type="similarity">
    <text evidence="5">Belongs to the RNA polymerase subunit epsilon family.</text>
</comment>
<dbReference type="Pfam" id="PF07288">
    <property type="entry name" value="RpoY"/>
    <property type="match status" value="1"/>
</dbReference>
<evidence type="ECO:0000256" key="4">
    <source>
        <dbReference type="ARBA" id="ARBA00023163"/>
    </source>
</evidence>
<keyword evidence="2 5" id="KW-0808">Transferase</keyword>
<evidence type="ECO:0000256" key="2">
    <source>
        <dbReference type="ARBA" id="ARBA00022679"/>
    </source>
</evidence>
<dbReference type="EC" id="2.7.7.6" evidence="5"/>
<proteinExistence type="inferred from homology"/>
<dbReference type="NCBIfam" id="NF010188">
    <property type="entry name" value="PRK13667.1"/>
    <property type="match status" value="1"/>
</dbReference>
<dbReference type="GO" id="GO:0003677">
    <property type="term" value="F:DNA binding"/>
    <property type="evidence" value="ECO:0007669"/>
    <property type="project" value="UniProtKB-UniRule"/>
</dbReference>
<name>J0UQP4_9LACO</name>
<keyword evidence="4 5" id="KW-0804">Transcription</keyword>